<evidence type="ECO:0000313" key="2">
    <source>
        <dbReference type="Proteomes" id="UP001439008"/>
    </source>
</evidence>
<gene>
    <name evidence="1" type="ORF">MHBO_002775</name>
</gene>
<comment type="caution">
    <text evidence="1">The sequence shown here is derived from an EMBL/GenBank/DDBJ whole genome shotgun (WGS) entry which is preliminary data.</text>
</comment>
<dbReference type="EMBL" id="JBDODL010001158">
    <property type="protein sequence ID" value="MES1921212.1"/>
    <property type="molecule type" value="Genomic_DNA"/>
</dbReference>
<feature type="non-terminal residue" evidence="1">
    <location>
        <position position="1"/>
    </location>
</feature>
<dbReference type="Proteomes" id="UP001439008">
    <property type="component" value="Unassembled WGS sequence"/>
</dbReference>
<keyword evidence="2" id="KW-1185">Reference proteome</keyword>
<sequence>NFKMSDLPALIKKLYFNADGLNRQEIKKKLKNLKNLLKTSNNIQKSDFFDYIKSFIFEKSKTTKNNDIFISLNLASAIANKDIDFDRNMLKCSILNCYNNNIKSSTLKYIKKHAKHYRLMTFNILKPQISEQIEKNLIRKNFDANAIDNKKSVSIIETNLNLLSALFPKCFTRKNILNELKSQQIDYKVVFEIGVRHSNRFVRESVLNLVSAVCSSCFVDDQNASPEFSEILGFLGLKNGVIYVGLRDNWSQVRYKASIAARNFSDLFCWDQKIFKALL</sequence>
<organism evidence="1 2">
    <name type="scientific">Bonamia ostreae</name>
    <dbReference type="NCBI Taxonomy" id="126728"/>
    <lineage>
        <taxon>Eukaryota</taxon>
        <taxon>Sar</taxon>
        <taxon>Rhizaria</taxon>
        <taxon>Endomyxa</taxon>
        <taxon>Ascetosporea</taxon>
        <taxon>Haplosporida</taxon>
        <taxon>Bonamia</taxon>
    </lineage>
</organism>
<accession>A0ABV2ANI0</accession>
<feature type="non-terminal residue" evidence="1">
    <location>
        <position position="279"/>
    </location>
</feature>
<evidence type="ECO:0000313" key="1">
    <source>
        <dbReference type="EMBL" id="MES1921212.1"/>
    </source>
</evidence>
<reference evidence="1 2" key="1">
    <citation type="journal article" date="2024" name="BMC Biol.">
        <title>Comparative genomics of Ascetosporea gives new insight into the evolutionary basis for animal parasitism in Rhizaria.</title>
        <authorList>
            <person name="Hiltunen Thoren M."/>
            <person name="Onut-Brannstrom I."/>
            <person name="Alfjorden A."/>
            <person name="Peckova H."/>
            <person name="Swords F."/>
            <person name="Hooper C."/>
            <person name="Holzer A.S."/>
            <person name="Bass D."/>
            <person name="Burki F."/>
        </authorList>
    </citation>
    <scope>NUCLEOTIDE SEQUENCE [LARGE SCALE GENOMIC DNA]</scope>
    <source>
        <strain evidence="1">20-A016</strain>
    </source>
</reference>
<name>A0ABV2ANI0_9EUKA</name>
<protein>
    <submittedName>
        <fullName evidence="1">Uncharacterized protein</fullName>
    </submittedName>
</protein>
<proteinExistence type="predicted"/>